<evidence type="ECO:0000256" key="1">
    <source>
        <dbReference type="SAM" id="MobiDB-lite"/>
    </source>
</evidence>
<sequence length="124" mass="14294">MLRDFERSKHLEGSLNAVPERVVTDGSSLPPLFLQLFSPPPSPLPTHWDAPWEQNTSIYDQELWNLTWSYLSYFPRPRRDRGWSGMWRTWPNSNQSFPTLLVSERRGKLGPPGGCRDSARPEGV</sequence>
<name>A0ABN8ZAQ6_RANTA</name>
<dbReference type="Proteomes" id="UP001176941">
    <property type="component" value="Chromosome 30"/>
</dbReference>
<protein>
    <submittedName>
        <fullName evidence="2">Uncharacterized protein</fullName>
    </submittedName>
</protein>
<feature type="region of interest" description="Disordered" evidence="1">
    <location>
        <begin position="104"/>
        <end position="124"/>
    </location>
</feature>
<reference evidence="2" key="1">
    <citation type="submission" date="2023-04" db="EMBL/GenBank/DDBJ databases">
        <authorList>
            <consortium name="ELIXIR-Norway"/>
        </authorList>
    </citation>
    <scope>NUCLEOTIDE SEQUENCE [LARGE SCALE GENOMIC DNA]</scope>
</reference>
<dbReference type="EMBL" id="OX459966">
    <property type="protein sequence ID" value="CAI9170978.1"/>
    <property type="molecule type" value="Genomic_DNA"/>
</dbReference>
<proteinExistence type="predicted"/>
<evidence type="ECO:0000313" key="2">
    <source>
        <dbReference type="EMBL" id="CAI9170978.1"/>
    </source>
</evidence>
<organism evidence="2 3">
    <name type="scientific">Rangifer tarandus platyrhynchus</name>
    <name type="common">Svalbard reindeer</name>
    <dbReference type="NCBI Taxonomy" id="3082113"/>
    <lineage>
        <taxon>Eukaryota</taxon>
        <taxon>Metazoa</taxon>
        <taxon>Chordata</taxon>
        <taxon>Craniata</taxon>
        <taxon>Vertebrata</taxon>
        <taxon>Euteleostomi</taxon>
        <taxon>Mammalia</taxon>
        <taxon>Eutheria</taxon>
        <taxon>Laurasiatheria</taxon>
        <taxon>Artiodactyla</taxon>
        <taxon>Ruminantia</taxon>
        <taxon>Pecora</taxon>
        <taxon>Cervidae</taxon>
        <taxon>Odocoileinae</taxon>
        <taxon>Rangifer</taxon>
    </lineage>
</organism>
<gene>
    <name evidence="2" type="ORF">MRATA1EN1_LOCUS19940</name>
</gene>
<keyword evidence="3" id="KW-1185">Reference proteome</keyword>
<accession>A0ABN8ZAQ6</accession>
<evidence type="ECO:0000313" key="3">
    <source>
        <dbReference type="Proteomes" id="UP001176941"/>
    </source>
</evidence>